<dbReference type="InterPro" id="IPR029017">
    <property type="entry name" value="Enolase-like_N"/>
</dbReference>
<evidence type="ECO:0000313" key="10">
    <source>
        <dbReference type="Proteomes" id="UP001223016"/>
    </source>
</evidence>
<dbReference type="SUPFAM" id="SSF51604">
    <property type="entry name" value="Enolase C-terminal domain-like"/>
    <property type="match status" value="1"/>
</dbReference>
<keyword evidence="4" id="KW-0479">Metal-binding</keyword>
<evidence type="ECO:0000259" key="8">
    <source>
        <dbReference type="SMART" id="SM00922"/>
    </source>
</evidence>
<dbReference type="SFLD" id="SFLDG01258">
    <property type="entry name" value="(chloro)muconate_cycloisomeras"/>
    <property type="match status" value="1"/>
</dbReference>
<dbReference type="Pfam" id="PF13378">
    <property type="entry name" value="MR_MLE_C"/>
    <property type="match status" value="1"/>
</dbReference>
<dbReference type="PROSITE" id="PS00908">
    <property type="entry name" value="MR_MLE_1"/>
    <property type="match status" value="1"/>
</dbReference>
<protein>
    <submittedName>
        <fullName evidence="9">Muconate cycloisomerase family protein</fullName>
    </submittedName>
</protein>
<dbReference type="NCBIfam" id="TIGR02534">
    <property type="entry name" value="mucon_cyclo"/>
    <property type="match status" value="1"/>
</dbReference>
<evidence type="ECO:0000256" key="7">
    <source>
        <dbReference type="ARBA" id="ARBA00023235"/>
    </source>
</evidence>
<reference evidence="9 10" key="1">
    <citation type="submission" date="2023-07" db="EMBL/GenBank/DDBJ databases">
        <title>Identification of four novel Pseudomonas species associated with bacterial leaf spot of cucurbits.</title>
        <authorList>
            <person name="Fullem K.R."/>
        </authorList>
    </citation>
    <scope>NUCLEOTIDE SEQUENCE [LARGE SCALE GENOMIC DNA]</scope>
    <source>
        <strain evidence="9 10">KFB 138</strain>
    </source>
</reference>
<evidence type="ECO:0000256" key="3">
    <source>
        <dbReference type="ARBA" id="ARBA00008031"/>
    </source>
</evidence>
<dbReference type="InterPro" id="IPR036849">
    <property type="entry name" value="Enolase-like_C_sf"/>
</dbReference>
<dbReference type="Gene3D" id="3.20.20.120">
    <property type="entry name" value="Enolase-like C-terminal domain"/>
    <property type="match status" value="1"/>
</dbReference>
<dbReference type="SMART" id="SM00922">
    <property type="entry name" value="MR_MLE"/>
    <property type="match status" value="1"/>
</dbReference>
<dbReference type="EMBL" id="JAUQOO010000001">
    <property type="protein sequence ID" value="MDO7925681.1"/>
    <property type="molecule type" value="Genomic_DNA"/>
</dbReference>
<comment type="pathway">
    <text evidence="2">Aromatic compound metabolism.</text>
</comment>
<comment type="caution">
    <text evidence="9">The sequence shown here is derived from an EMBL/GenBank/DDBJ whole genome shotgun (WGS) entry which is preliminary data.</text>
</comment>
<name>A0ABT9CJK9_9PSED</name>
<keyword evidence="6" id="KW-0464">Manganese</keyword>
<dbReference type="RefSeq" id="WP_304574068.1">
    <property type="nucleotide sequence ID" value="NZ_JAUQOO010000001.1"/>
</dbReference>
<dbReference type="InterPro" id="IPR013370">
    <property type="entry name" value="Chloromuconate_cycloisomerase"/>
</dbReference>
<dbReference type="InterPro" id="IPR029065">
    <property type="entry name" value="Enolase_C-like"/>
</dbReference>
<dbReference type="PANTHER" id="PTHR48073:SF2">
    <property type="entry name" value="O-SUCCINYLBENZOATE SYNTHASE"/>
    <property type="match status" value="1"/>
</dbReference>
<organism evidence="9 10">
    <name type="scientific">Pseudomonas serbiensis</name>
    <dbReference type="NCBI Taxonomy" id="3064350"/>
    <lineage>
        <taxon>Bacteria</taxon>
        <taxon>Pseudomonadati</taxon>
        <taxon>Pseudomonadota</taxon>
        <taxon>Gammaproteobacteria</taxon>
        <taxon>Pseudomonadales</taxon>
        <taxon>Pseudomonadaceae</taxon>
        <taxon>Pseudomonas</taxon>
    </lineage>
</organism>
<dbReference type="Pfam" id="PF02746">
    <property type="entry name" value="MR_MLE_N"/>
    <property type="match status" value="1"/>
</dbReference>
<accession>A0ABT9CJK9</accession>
<dbReference type="InterPro" id="IPR013342">
    <property type="entry name" value="Mandelate_racemase_C"/>
</dbReference>
<dbReference type="PANTHER" id="PTHR48073">
    <property type="entry name" value="O-SUCCINYLBENZOATE SYNTHASE-RELATED"/>
    <property type="match status" value="1"/>
</dbReference>
<keyword evidence="7" id="KW-0413">Isomerase</keyword>
<evidence type="ECO:0000256" key="5">
    <source>
        <dbReference type="ARBA" id="ARBA00022797"/>
    </source>
</evidence>
<proteinExistence type="inferred from homology"/>
<dbReference type="Proteomes" id="UP001223016">
    <property type="component" value="Unassembled WGS sequence"/>
</dbReference>
<keyword evidence="5" id="KW-0058">Aromatic hydrocarbons catabolism</keyword>
<feature type="domain" description="Mandelate racemase/muconate lactonizing enzyme C-terminal" evidence="8">
    <location>
        <begin position="148"/>
        <end position="245"/>
    </location>
</feature>
<dbReference type="Gene3D" id="3.30.390.10">
    <property type="entry name" value="Enolase-like, N-terminal domain"/>
    <property type="match status" value="1"/>
</dbReference>
<dbReference type="SFLD" id="SFLDG00180">
    <property type="entry name" value="muconate_cycloisomerase"/>
    <property type="match status" value="1"/>
</dbReference>
<dbReference type="InterPro" id="IPR018110">
    <property type="entry name" value="Mandel_Rmase/mucon_lact_enz_CS"/>
</dbReference>
<comment type="similarity">
    <text evidence="3">Belongs to the mandelate racemase/muconate lactonizing enzyme family.</text>
</comment>
<dbReference type="PROSITE" id="PS00909">
    <property type="entry name" value="MR_MLE_2"/>
    <property type="match status" value="1"/>
</dbReference>
<evidence type="ECO:0000313" key="9">
    <source>
        <dbReference type="EMBL" id="MDO7925681.1"/>
    </source>
</evidence>
<dbReference type="CDD" id="cd03318">
    <property type="entry name" value="MLE"/>
    <property type="match status" value="1"/>
</dbReference>
<evidence type="ECO:0000256" key="2">
    <source>
        <dbReference type="ARBA" id="ARBA00005211"/>
    </source>
</evidence>
<sequence length="382" mass="41114">MLFSAIETIETIIVDLPTIRPHKLAMHTMQNQTLVVIRVRSADGIEGIGEATTIGGLAYGNESPESIKTNIDRYFTPLLIGQDSANVNAAMQRLESCIRGNTFAKSGVESALLDIQGKRLGLPVSELLGGRVRDALPVAWTLASGDTDKDIAEAQKMLDLRRHRIFKLKIGAGEVNRDLAHVIAIKTALGDRASVRVDVNQAWDEAVALRACRVLGSHGIDLIEQPISRNNRAGMARLNGISPVPIMADESIECVEDAFNLAREGAASVFALKIAKNGGPRAVLRTAAIAEAAGVGLYGGTMLEGGIGTVASAHAFLTLQALAWDTELFGPLLLTEDILTEPPVYRDFQLHIPRTPGLGLSLDEQRLAFFRRDKTSISVQQA</sequence>
<evidence type="ECO:0000256" key="1">
    <source>
        <dbReference type="ARBA" id="ARBA00001936"/>
    </source>
</evidence>
<evidence type="ECO:0000256" key="4">
    <source>
        <dbReference type="ARBA" id="ARBA00022723"/>
    </source>
</evidence>
<keyword evidence="10" id="KW-1185">Reference proteome</keyword>
<dbReference type="InterPro" id="IPR013341">
    <property type="entry name" value="Mandelate_racemase_N_dom"/>
</dbReference>
<comment type="cofactor">
    <cofactor evidence="1">
        <name>Mn(2+)</name>
        <dbReference type="ChEBI" id="CHEBI:29035"/>
    </cofactor>
</comment>
<evidence type="ECO:0000256" key="6">
    <source>
        <dbReference type="ARBA" id="ARBA00023211"/>
    </source>
</evidence>
<gene>
    <name evidence="9" type="ORF">Q6A51_02750</name>
</gene>
<dbReference type="SUPFAM" id="SSF54826">
    <property type="entry name" value="Enolase N-terminal domain-like"/>
    <property type="match status" value="1"/>
</dbReference>
<dbReference type="SFLD" id="SFLDS00001">
    <property type="entry name" value="Enolase"/>
    <property type="match status" value="1"/>
</dbReference>